<name>A0A2K1LBD2_PHYPA</name>
<evidence type="ECO:0000313" key="3">
    <source>
        <dbReference type="Proteomes" id="UP000006727"/>
    </source>
</evidence>
<proteinExistence type="predicted"/>
<sequence>MSAHTQHPEIQQNYVRCFCLIFNISHPGNCGSMSFYRNKYSTACRLRKNCSVGKGFLSSLHQQERIYRTVHGCFEFRRRVYLCFFKLVVSICSSSWSYSKIAYLHELSQVLHVEHVGFLQGIRLLMY</sequence>
<protein>
    <submittedName>
        <fullName evidence="1 2">Uncharacterized protein</fullName>
    </submittedName>
</protein>
<dbReference type="EMBL" id="ABEU02000001">
    <property type="protein sequence ID" value="PNR63339.1"/>
    <property type="molecule type" value="Genomic_DNA"/>
</dbReference>
<keyword evidence="3" id="KW-1185">Reference proteome</keyword>
<evidence type="ECO:0000313" key="1">
    <source>
        <dbReference type="EMBL" id="PNR63339.1"/>
    </source>
</evidence>
<dbReference type="Gramene" id="Pp3c1_38146V3.1">
    <property type="protein sequence ID" value="Pp3c1_38146V3.1"/>
    <property type="gene ID" value="Pp3c1_38146"/>
</dbReference>
<dbReference type="InParanoid" id="A0A2K1LBD2"/>
<reference evidence="2" key="3">
    <citation type="submission" date="2020-12" db="UniProtKB">
        <authorList>
            <consortium name="EnsemblPlants"/>
        </authorList>
    </citation>
    <scope>IDENTIFICATION</scope>
</reference>
<dbReference type="EnsemblPlants" id="Pp3c1_38146V3.1">
    <property type="protein sequence ID" value="Pp3c1_38146V3.1"/>
    <property type="gene ID" value="Pp3c1_38146"/>
</dbReference>
<evidence type="ECO:0000313" key="2">
    <source>
        <dbReference type="EnsemblPlants" id="Pp3c1_38146V3.1"/>
    </source>
</evidence>
<reference evidence="1 3" key="1">
    <citation type="journal article" date="2008" name="Science">
        <title>The Physcomitrella genome reveals evolutionary insights into the conquest of land by plants.</title>
        <authorList>
            <person name="Rensing S."/>
            <person name="Lang D."/>
            <person name="Zimmer A."/>
            <person name="Terry A."/>
            <person name="Salamov A."/>
            <person name="Shapiro H."/>
            <person name="Nishiyama T."/>
            <person name="Perroud P.-F."/>
            <person name="Lindquist E."/>
            <person name="Kamisugi Y."/>
            <person name="Tanahashi T."/>
            <person name="Sakakibara K."/>
            <person name="Fujita T."/>
            <person name="Oishi K."/>
            <person name="Shin-I T."/>
            <person name="Kuroki Y."/>
            <person name="Toyoda A."/>
            <person name="Suzuki Y."/>
            <person name="Hashimoto A."/>
            <person name="Yamaguchi K."/>
            <person name="Sugano A."/>
            <person name="Kohara Y."/>
            <person name="Fujiyama A."/>
            <person name="Anterola A."/>
            <person name="Aoki S."/>
            <person name="Ashton N."/>
            <person name="Barbazuk W.B."/>
            <person name="Barker E."/>
            <person name="Bennetzen J."/>
            <person name="Bezanilla M."/>
            <person name="Blankenship R."/>
            <person name="Cho S.H."/>
            <person name="Dutcher S."/>
            <person name="Estelle M."/>
            <person name="Fawcett J.A."/>
            <person name="Gundlach H."/>
            <person name="Hanada K."/>
            <person name="Heyl A."/>
            <person name="Hicks K.A."/>
            <person name="Hugh J."/>
            <person name="Lohr M."/>
            <person name="Mayer K."/>
            <person name="Melkozernov A."/>
            <person name="Murata T."/>
            <person name="Nelson D."/>
            <person name="Pils B."/>
            <person name="Prigge M."/>
            <person name="Reiss B."/>
            <person name="Renner T."/>
            <person name="Rombauts S."/>
            <person name="Rushton P."/>
            <person name="Sanderfoot A."/>
            <person name="Schween G."/>
            <person name="Shiu S.-H."/>
            <person name="Stueber K."/>
            <person name="Theodoulou F.L."/>
            <person name="Tu H."/>
            <person name="Van de Peer Y."/>
            <person name="Verrier P.J."/>
            <person name="Waters E."/>
            <person name="Wood A."/>
            <person name="Yang L."/>
            <person name="Cove D."/>
            <person name="Cuming A."/>
            <person name="Hasebe M."/>
            <person name="Lucas S."/>
            <person name="Mishler D.B."/>
            <person name="Reski R."/>
            <person name="Grigoriev I."/>
            <person name="Quatrano R.S."/>
            <person name="Boore J.L."/>
        </authorList>
    </citation>
    <scope>NUCLEOTIDE SEQUENCE [LARGE SCALE GENOMIC DNA]</scope>
    <source>
        <strain evidence="2 3">cv. Gransden 2004</strain>
    </source>
</reference>
<reference evidence="1 3" key="2">
    <citation type="journal article" date="2018" name="Plant J.">
        <title>The Physcomitrella patens chromosome-scale assembly reveals moss genome structure and evolution.</title>
        <authorList>
            <person name="Lang D."/>
            <person name="Ullrich K.K."/>
            <person name="Murat F."/>
            <person name="Fuchs J."/>
            <person name="Jenkins J."/>
            <person name="Haas F.B."/>
            <person name="Piednoel M."/>
            <person name="Gundlach H."/>
            <person name="Van Bel M."/>
            <person name="Meyberg R."/>
            <person name="Vives C."/>
            <person name="Morata J."/>
            <person name="Symeonidi A."/>
            <person name="Hiss M."/>
            <person name="Muchero W."/>
            <person name="Kamisugi Y."/>
            <person name="Saleh O."/>
            <person name="Blanc G."/>
            <person name="Decker E.L."/>
            <person name="van Gessel N."/>
            <person name="Grimwood J."/>
            <person name="Hayes R.D."/>
            <person name="Graham S.W."/>
            <person name="Gunter L.E."/>
            <person name="McDaniel S.F."/>
            <person name="Hoernstein S.N.W."/>
            <person name="Larsson A."/>
            <person name="Li F.W."/>
            <person name="Perroud P.F."/>
            <person name="Phillips J."/>
            <person name="Ranjan P."/>
            <person name="Rokshar D.S."/>
            <person name="Rothfels C.J."/>
            <person name="Schneider L."/>
            <person name="Shu S."/>
            <person name="Stevenson D.W."/>
            <person name="Thummler F."/>
            <person name="Tillich M."/>
            <person name="Villarreal Aguilar J.C."/>
            <person name="Widiez T."/>
            <person name="Wong G.K."/>
            <person name="Wymore A."/>
            <person name="Zhang Y."/>
            <person name="Zimmer A.D."/>
            <person name="Quatrano R.S."/>
            <person name="Mayer K.F.X."/>
            <person name="Goodstein D."/>
            <person name="Casacuberta J.M."/>
            <person name="Vandepoele K."/>
            <person name="Reski R."/>
            <person name="Cuming A.C."/>
            <person name="Tuskan G.A."/>
            <person name="Maumus F."/>
            <person name="Salse J."/>
            <person name="Schmutz J."/>
            <person name="Rensing S.A."/>
        </authorList>
    </citation>
    <scope>NUCLEOTIDE SEQUENCE [LARGE SCALE GENOMIC DNA]</scope>
    <source>
        <strain evidence="2 3">cv. Gransden 2004</strain>
    </source>
</reference>
<dbReference type="Proteomes" id="UP000006727">
    <property type="component" value="Chromosome 1"/>
</dbReference>
<gene>
    <name evidence="1" type="ORF">PHYPA_001764</name>
</gene>
<dbReference type="AlphaFoldDB" id="A0A2K1LBD2"/>
<organism evidence="1">
    <name type="scientific">Physcomitrium patens</name>
    <name type="common">Spreading-leaved earth moss</name>
    <name type="synonym">Physcomitrella patens</name>
    <dbReference type="NCBI Taxonomy" id="3218"/>
    <lineage>
        <taxon>Eukaryota</taxon>
        <taxon>Viridiplantae</taxon>
        <taxon>Streptophyta</taxon>
        <taxon>Embryophyta</taxon>
        <taxon>Bryophyta</taxon>
        <taxon>Bryophytina</taxon>
        <taxon>Bryopsida</taxon>
        <taxon>Funariidae</taxon>
        <taxon>Funariales</taxon>
        <taxon>Funariaceae</taxon>
        <taxon>Physcomitrium</taxon>
    </lineage>
</organism>
<accession>A0A2K1LBD2</accession>